<evidence type="ECO:0000256" key="2">
    <source>
        <dbReference type="ARBA" id="ARBA00022679"/>
    </source>
</evidence>
<protein>
    <submittedName>
        <fullName evidence="6">Class I SAM-dependent RNA methyltransferase</fullName>
    </submittedName>
</protein>
<evidence type="ECO:0000313" key="7">
    <source>
        <dbReference type="Proteomes" id="UP000479756"/>
    </source>
</evidence>
<dbReference type="EMBL" id="JAAGWZ010000002">
    <property type="protein sequence ID" value="NEM91315.1"/>
    <property type="molecule type" value="Genomic_DNA"/>
</dbReference>
<comment type="caution">
    <text evidence="6">The sequence shown here is derived from an EMBL/GenBank/DDBJ whole genome shotgun (WGS) entry which is preliminary data.</text>
</comment>
<dbReference type="PROSITE" id="PS51687">
    <property type="entry name" value="SAM_MT_RNA_M5U"/>
    <property type="match status" value="1"/>
</dbReference>
<feature type="domain" description="TRAM" evidence="5">
    <location>
        <begin position="2"/>
        <end position="61"/>
    </location>
</feature>
<reference evidence="6 7" key="1">
    <citation type="journal article" date="2014" name="Int. J. Syst. Evol. Microbiol.">
        <title>Description of Galbitalea soli gen. nov., sp. nov., and Frondihabitans sucicola sp. nov.</title>
        <authorList>
            <person name="Kim S.J."/>
            <person name="Lim J.M."/>
            <person name="Ahn J.H."/>
            <person name="Weon H.Y."/>
            <person name="Hamada M."/>
            <person name="Suzuki K."/>
            <person name="Ahn T.Y."/>
            <person name="Kwon S.W."/>
        </authorList>
    </citation>
    <scope>NUCLEOTIDE SEQUENCE [LARGE SCALE GENOMIC DNA]</scope>
    <source>
        <strain evidence="6 7">NBRC 108727</strain>
    </source>
</reference>
<dbReference type="PANTHER" id="PTHR11061:SF30">
    <property type="entry name" value="TRNA (URACIL(54)-C(5))-METHYLTRANSFERASE"/>
    <property type="match status" value="1"/>
</dbReference>
<feature type="binding site" evidence="4">
    <location>
        <position position="261"/>
    </location>
    <ligand>
        <name>S-adenosyl-L-methionine</name>
        <dbReference type="ChEBI" id="CHEBI:59789"/>
    </ligand>
</feature>
<gene>
    <name evidence="6" type="ORF">G3T37_08075</name>
</gene>
<dbReference type="Gene3D" id="3.40.50.150">
    <property type="entry name" value="Vaccinia Virus protein VP39"/>
    <property type="match status" value="2"/>
</dbReference>
<evidence type="ECO:0000259" key="5">
    <source>
        <dbReference type="PROSITE" id="PS50926"/>
    </source>
</evidence>
<keyword evidence="7" id="KW-1185">Reference proteome</keyword>
<name>A0A7C9TQN6_9MICO</name>
<keyword evidence="3 4" id="KW-0949">S-adenosyl-L-methionine</keyword>
<dbReference type="SUPFAM" id="SSF50249">
    <property type="entry name" value="Nucleic acid-binding proteins"/>
    <property type="match status" value="1"/>
</dbReference>
<keyword evidence="2 4" id="KW-0808">Transferase</keyword>
<dbReference type="GO" id="GO:0070041">
    <property type="term" value="F:rRNA (uridine-C5-)-methyltransferase activity"/>
    <property type="evidence" value="ECO:0007669"/>
    <property type="project" value="TreeGrafter"/>
</dbReference>
<dbReference type="SUPFAM" id="SSF53335">
    <property type="entry name" value="S-adenosyl-L-methionine-dependent methyltransferases"/>
    <property type="match status" value="1"/>
</dbReference>
<evidence type="ECO:0000256" key="3">
    <source>
        <dbReference type="ARBA" id="ARBA00022691"/>
    </source>
</evidence>
<dbReference type="Proteomes" id="UP000479756">
    <property type="component" value="Unassembled WGS sequence"/>
</dbReference>
<dbReference type="PROSITE" id="PS50926">
    <property type="entry name" value="TRAM"/>
    <property type="match status" value="1"/>
</dbReference>
<dbReference type="Gene3D" id="2.40.50.140">
    <property type="entry name" value="Nucleic acid-binding proteins"/>
    <property type="match status" value="1"/>
</dbReference>
<dbReference type="RefSeq" id="WP_163472985.1">
    <property type="nucleotide sequence ID" value="NZ_JAAGWZ010000002.1"/>
</dbReference>
<feature type="binding site" evidence="4">
    <location>
        <position position="338"/>
    </location>
    <ligand>
        <name>S-adenosyl-L-methionine</name>
        <dbReference type="ChEBI" id="CHEBI:59789"/>
    </ligand>
</feature>
<evidence type="ECO:0000256" key="4">
    <source>
        <dbReference type="PROSITE-ProRule" id="PRU01024"/>
    </source>
</evidence>
<dbReference type="InterPro" id="IPR029063">
    <property type="entry name" value="SAM-dependent_MTases_sf"/>
</dbReference>
<accession>A0A7C9TQN6</accession>
<dbReference type="GO" id="GO:0070475">
    <property type="term" value="P:rRNA base methylation"/>
    <property type="evidence" value="ECO:0007669"/>
    <property type="project" value="TreeGrafter"/>
</dbReference>
<sequence>MGEMQGRELELEVTNVAHGGISVARHDGRVVFVSDAIPGERVRARITEDSKKSFWRAETVAVLEPSPHRREHVWAAAGPGRDPRDRAGGAEFGHIEIGHQRELKRQVITDALSRFGGITRDVVVEALPGEPDGTGWRTRVRLHVDEDGGIGPYAARSHRVIRVADLPLATPGVREVAPLGDRFPGEQTVDVLEPSVGGARLIIGTQKPLTITERVGEREFTLDDGGFWQVHRAAATTLTDAVQHAIDDALFDPRAHNLDLYGGVGLLAAAVGDRFGSATRITTVESDAAATEHAGRNLVEWVGASAVTARVERWITALAGSAGEGERERMRAGTVILDPPRAGAGAVVVEAIAALQPAQLVYVACDPVALARDIGLFRERGYEVDDLRAFDLFPNTHHVEAVTRLVRA</sequence>
<keyword evidence="1 4" id="KW-0489">Methyltransferase</keyword>
<dbReference type="AlphaFoldDB" id="A0A7C9TQN6"/>
<feature type="binding site" evidence="4">
    <location>
        <position position="229"/>
    </location>
    <ligand>
        <name>S-adenosyl-L-methionine</name>
        <dbReference type="ChEBI" id="CHEBI:59789"/>
    </ligand>
</feature>
<feature type="binding site" evidence="4">
    <location>
        <position position="285"/>
    </location>
    <ligand>
        <name>S-adenosyl-L-methionine</name>
        <dbReference type="ChEBI" id="CHEBI:59789"/>
    </ligand>
</feature>
<proteinExistence type="inferred from homology"/>
<comment type="similarity">
    <text evidence="4">Belongs to the class I-like SAM-binding methyltransferase superfamily. RNA M5U methyltransferase family.</text>
</comment>
<organism evidence="6 7">
    <name type="scientific">Galbitalea soli</name>
    <dbReference type="NCBI Taxonomy" id="1268042"/>
    <lineage>
        <taxon>Bacteria</taxon>
        <taxon>Bacillati</taxon>
        <taxon>Actinomycetota</taxon>
        <taxon>Actinomycetes</taxon>
        <taxon>Micrococcales</taxon>
        <taxon>Microbacteriaceae</taxon>
        <taxon>Galbitalea</taxon>
    </lineage>
</organism>
<dbReference type="Pfam" id="PF01938">
    <property type="entry name" value="TRAM"/>
    <property type="match status" value="1"/>
</dbReference>
<feature type="active site" description="Nucleophile" evidence="4">
    <location>
        <position position="365"/>
    </location>
</feature>
<dbReference type="Pfam" id="PF05958">
    <property type="entry name" value="tRNA_U5-meth_tr"/>
    <property type="match status" value="1"/>
</dbReference>
<dbReference type="InterPro" id="IPR012340">
    <property type="entry name" value="NA-bd_OB-fold"/>
</dbReference>
<dbReference type="Gene3D" id="2.40.50.1070">
    <property type="match status" value="1"/>
</dbReference>
<dbReference type="InterPro" id="IPR010280">
    <property type="entry name" value="U5_MeTrfase_fam"/>
</dbReference>
<dbReference type="InterPro" id="IPR002792">
    <property type="entry name" value="TRAM_dom"/>
</dbReference>
<evidence type="ECO:0000313" key="6">
    <source>
        <dbReference type="EMBL" id="NEM91315.1"/>
    </source>
</evidence>
<evidence type="ECO:0000256" key="1">
    <source>
        <dbReference type="ARBA" id="ARBA00022603"/>
    </source>
</evidence>
<dbReference type="PANTHER" id="PTHR11061">
    <property type="entry name" value="RNA M5U METHYLTRANSFERASE"/>
    <property type="match status" value="1"/>
</dbReference>